<dbReference type="PANTHER" id="PTHR37308:SF1">
    <property type="entry name" value="POLYPRENYL-PHOSPHATE TRANSPORTER"/>
    <property type="match status" value="1"/>
</dbReference>
<feature type="transmembrane region" description="Helical" evidence="1">
    <location>
        <begin position="97"/>
        <end position="113"/>
    </location>
</feature>
<proteinExistence type="predicted"/>
<gene>
    <name evidence="2" type="ORF">SAMN02745752_00849</name>
</gene>
<keyword evidence="1" id="KW-0812">Transmembrane</keyword>
<dbReference type="InterPro" id="IPR007163">
    <property type="entry name" value="VCA0040-like"/>
</dbReference>
<dbReference type="AlphaFoldDB" id="A0A1K1VAI4"/>
<sequence length="302" mass="33286">MKLWQIYLRGLFMGAADVVPGVSGGTVAFITGIYERLINSLRSFDQRLWGVWKQQGLRGIWQAVDGLFLLTLLSGILSSILLLAHLISWLLVTWPHHLNGFFFGLVAGSAIIISRQVPHWSFSRILFIGLGALVSSLLTLLLPAIGTISTTTFFLAGMIAICAMILPGISGSFLLLVMGLYAPLVEAVKTLQSTLLLAFAMGAGVGLLAFSHLLGWLFDHYRSATFATLFGFVISSLPHIWPWQLLTRYRISEDGKVLPLDTQMLLPWHFTQITGEPSFFISVTLLALIGWILVLLLAPRNH</sequence>
<dbReference type="RefSeq" id="WP_072325092.1">
    <property type="nucleotide sequence ID" value="NZ_FPJW01000002.1"/>
</dbReference>
<feature type="transmembrane region" description="Helical" evidence="1">
    <location>
        <begin position="194"/>
        <end position="218"/>
    </location>
</feature>
<evidence type="ECO:0000256" key="1">
    <source>
        <dbReference type="SAM" id="Phobius"/>
    </source>
</evidence>
<evidence type="ECO:0000313" key="2">
    <source>
        <dbReference type="EMBL" id="SFX21764.1"/>
    </source>
</evidence>
<dbReference type="PANTHER" id="PTHR37308">
    <property type="entry name" value="INTEGRAL MEMBRANE PROTEIN"/>
    <property type="match status" value="1"/>
</dbReference>
<dbReference type="EMBL" id="FPJW01000002">
    <property type="protein sequence ID" value="SFX21764.1"/>
    <property type="molecule type" value="Genomic_DNA"/>
</dbReference>
<keyword evidence="1" id="KW-1133">Transmembrane helix</keyword>
<dbReference type="OrthoDB" id="9793746at2"/>
<feature type="transmembrane region" description="Helical" evidence="1">
    <location>
        <begin position="67"/>
        <end position="91"/>
    </location>
</feature>
<organism evidence="2 3">
    <name type="scientific">Marinospirillum alkaliphilum DSM 21637</name>
    <dbReference type="NCBI Taxonomy" id="1122209"/>
    <lineage>
        <taxon>Bacteria</taxon>
        <taxon>Pseudomonadati</taxon>
        <taxon>Pseudomonadota</taxon>
        <taxon>Gammaproteobacteria</taxon>
        <taxon>Oceanospirillales</taxon>
        <taxon>Oceanospirillaceae</taxon>
        <taxon>Marinospirillum</taxon>
    </lineage>
</organism>
<feature type="transmembrane region" description="Helical" evidence="1">
    <location>
        <begin position="154"/>
        <end position="182"/>
    </location>
</feature>
<name>A0A1K1VAI4_9GAMM</name>
<dbReference type="Pfam" id="PF04018">
    <property type="entry name" value="VCA0040-like"/>
    <property type="match status" value="1"/>
</dbReference>
<reference evidence="2 3" key="1">
    <citation type="submission" date="2016-11" db="EMBL/GenBank/DDBJ databases">
        <authorList>
            <person name="Jaros S."/>
            <person name="Januszkiewicz K."/>
            <person name="Wedrychowicz H."/>
        </authorList>
    </citation>
    <scope>NUCLEOTIDE SEQUENCE [LARGE SCALE GENOMIC DNA]</scope>
    <source>
        <strain evidence="2 3">DSM 21637</strain>
    </source>
</reference>
<keyword evidence="3" id="KW-1185">Reference proteome</keyword>
<protein>
    <submittedName>
        <fullName evidence="2">Putative membrane protein</fullName>
    </submittedName>
</protein>
<feature type="transmembrane region" description="Helical" evidence="1">
    <location>
        <begin position="224"/>
        <end position="241"/>
    </location>
</feature>
<dbReference type="Proteomes" id="UP000182350">
    <property type="component" value="Unassembled WGS sequence"/>
</dbReference>
<evidence type="ECO:0000313" key="3">
    <source>
        <dbReference type="Proteomes" id="UP000182350"/>
    </source>
</evidence>
<keyword evidence="1" id="KW-0472">Membrane</keyword>
<feature type="transmembrane region" description="Helical" evidence="1">
    <location>
        <begin position="125"/>
        <end position="148"/>
    </location>
</feature>
<accession>A0A1K1VAI4</accession>
<feature type="transmembrane region" description="Helical" evidence="1">
    <location>
        <begin position="279"/>
        <end position="298"/>
    </location>
</feature>
<dbReference type="STRING" id="1122209.SAMN02745752_00849"/>
<feature type="transmembrane region" description="Helical" evidence="1">
    <location>
        <begin position="6"/>
        <end position="34"/>
    </location>
</feature>